<dbReference type="InterPro" id="IPR007419">
    <property type="entry name" value="BFD-like_2Fe2S-bd_dom"/>
</dbReference>
<dbReference type="CDD" id="cd19945">
    <property type="entry name" value="Fer2_BFD"/>
    <property type="match status" value="1"/>
</dbReference>
<comment type="caution">
    <text evidence="11">The sequence shown here is derived from an EMBL/GenBank/DDBJ whole genome shotgun (WGS) entry which is preliminary data.</text>
</comment>
<dbReference type="InterPro" id="IPR041854">
    <property type="entry name" value="BFD-like_2Fe2S-bd_dom_sf"/>
</dbReference>
<evidence type="ECO:0000256" key="1">
    <source>
        <dbReference type="ARBA" id="ARBA00022448"/>
    </source>
</evidence>
<accession>A0ABP3X2G5</accession>
<evidence type="ECO:0000256" key="4">
    <source>
        <dbReference type="ARBA" id="ARBA00022982"/>
    </source>
</evidence>
<evidence type="ECO:0000256" key="8">
    <source>
        <dbReference type="ARBA" id="ARBA00039386"/>
    </source>
</evidence>
<evidence type="ECO:0000256" key="9">
    <source>
        <dbReference type="ARBA" id="ARBA00046332"/>
    </source>
</evidence>
<dbReference type="EMBL" id="BAAAFD010000008">
    <property type="protein sequence ID" value="GAA0858130.1"/>
    <property type="molecule type" value="Genomic_DNA"/>
</dbReference>
<sequence>MYVCLCHGITDKAIKRAVREDGVGSTRELRTKLGVGSQCGRCIQMAQDIIDMTIIDESLFKEVS</sequence>
<reference evidence="12" key="1">
    <citation type="journal article" date="2019" name="Int. J. Syst. Evol. Microbiol.">
        <title>The Global Catalogue of Microorganisms (GCM) 10K type strain sequencing project: providing services to taxonomists for standard genome sequencing and annotation.</title>
        <authorList>
            <consortium name="The Broad Institute Genomics Platform"/>
            <consortium name="The Broad Institute Genome Sequencing Center for Infectious Disease"/>
            <person name="Wu L."/>
            <person name="Ma J."/>
        </authorList>
    </citation>
    <scope>NUCLEOTIDE SEQUENCE [LARGE SCALE GENOMIC DNA]</scope>
    <source>
        <strain evidence="12">JCM 15896</strain>
    </source>
</reference>
<feature type="domain" description="BFD-like [2Fe-2S]-binding" evidence="10">
    <location>
        <begin position="2"/>
        <end position="51"/>
    </location>
</feature>
<comment type="cofactor">
    <cofactor evidence="7">
        <name>[2Fe-2S] cluster</name>
        <dbReference type="ChEBI" id="CHEBI:190135"/>
    </cofactor>
</comment>
<dbReference type="Gene3D" id="1.10.10.1100">
    <property type="entry name" value="BFD-like [2Fe-2S]-binding domain"/>
    <property type="match status" value="1"/>
</dbReference>
<keyword evidence="4" id="KW-0249">Electron transport</keyword>
<dbReference type="PANTHER" id="PTHR37424:SF1">
    <property type="entry name" value="BACTERIOFERRITIN-ASSOCIATED FERREDOXIN"/>
    <property type="match status" value="1"/>
</dbReference>
<comment type="similarity">
    <text evidence="9">Belongs to the Bfd family.</text>
</comment>
<evidence type="ECO:0000256" key="7">
    <source>
        <dbReference type="ARBA" id="ARBA00034078"/>
    </source>
</evidence>
<evidence type="ECO:0000256" key="5">
    <source>
        <dbReference type="ARBA" id="ARBA00023004"/>
    </source>
</evidence>
<dbReference type="RefSeq" id="WP_343860746.1">
    <property type="nucleotide sequence ID" value="NZ_BAAAFD010000008.1"/>
</dbReference>
<dbReference type="InterPro" id="IPR052371">
    <property type="entry name" value="BFD-associated_ferredoxin"/>
</dbReference>
<evidence type="ECO:0000259" key="10">
    <source>
        <dbReference type="Pfam" id="PF04324"/>
    </source>
</evidence>
<keyword evidence="1" id="KW-0813">Transport</keyword>
<keyword evidence="5" id="KW-0408">Iron</keyword>
<evidence type="ECO:0000256" key="3">
    <source>
        <dbReference type="ARBA" id="ARBA00022723"/>
    </source>
</evidence>
<keyword evidence="3" id="KW-0479">Metal-binding</keyword>
<keyword evidence="6" id="KW-0411">Iron-sulfur</keyword>
<protein>
    <recommendedName>
        <fullName evidence="8">Bacterioferritin-associated ferredoxin</fullName>
    </recommendedName>
</protein>
<dbReference type="PANTHER" id="PTHR37424">
    <property type="entry name" value="BACTERIOFERRITIN-ASSOCIATED FERREDOXIN"/>
    <property type="match status" value="1"/>
</dbReference>
<keyword evidence="12" id="KW-1185">Reference proteome</keyword>
<dbReference type="Pfam" id="PF04324">
    <property type="entry name" value="Fer2_BFD"/>
    <property type="match status" value="1"/>
</dbReference>
<evidence type="ECO:0000256" key="6">
    <source>
        <dbReference type="ARBA" id="ARBA00023014"/>
    </source>
</evidence>
<keyword evidence="2" id="KW-0001">2Fe-2S</keyword>
<evidence type="ECO:0000256" key="2">
    <source>
        <dbReference type="ARBA" id="ARBA00022714"/>
    </source>
</evidence>
<gene>
    <name evidence="11" type="ORF">GCM10009114_26550</name>
</gene>
<name>A0ABP3X2G5_9ALTE</name>
<proteinExistence type="inferred from homology"/>
<dbReference type="Proteomes" id="UP001500359">
    <property type="component" value="Unassembled WGS sequence"/>
</dbReference>
<organism evidence="11 12">
    <name type="scientific">Aliiglaciecola litoralis</name>
    <dbReference type="NCBI Taxonomy" id="582857"/>
    <lineage>
        <taxon>Bacteria</taxon>
        <taxon>Pseudomonadati</taxon>
        <taxon>Pseudomonadota</taxon>
        <taxon>Gammaproteobacteria</taxon>
        <taxon>Alteromonadales</taxon>
        <taxon>Alteromonadaceae</taxon>
        <taxon>Aliiglaciecola</taxon>
    </lineage>
</organism>
<evidence type="ECO:0000313" key="12">
    <source>
        <dbReference type="Proteomes" id="UP001500359"/>
    </source>
</evidence>
<evidence type="ECO:0000313" key="11">
    <source>
        <dbReference type="EMBL" id="GAA0858130.1"/>
    </source>
</evidence>